<dbReference type="GO" id="GO:0016787">
    <property type="term" value="F:hydrolase activity"/>
    <property type="evidence" value="ECO:0007669"/>
    <property type="project" value="UniProtKB-KW"/>
</dbReference>
<evidence type="ECO:0000256" key="12">
    <source>
        <dbReference type="SAM" id="Coils"/>
    </source>
</evidence>
<evidence type="ECO:0000256" key="11">
    <source>
        <dbReference type="ARBA" id="ARBA00023125"/>
    </source>
</evidence>
<evidence type="ECO:0000256" key="10">
    <source>
        <dbReference type="ARBA" id="ARBA00023124"/>
    </source>
</evidence>
<keyword evidence="12" id="KW-0175">Coiled coil</keyword>
<evidence type="ECO:0000256" key="7">
    <source>
        <dbReference type="ARBA" id="ARBA00022741"/>
    </source>
</evidence>
<keyword evidence="5" id="KW-0540">Nuclease</keyword>
<keyword evidence="10" id="KW-0190">Covalent protein-DNA linkage</keyword>
<dbReference type="GO" id="GO:0046872">
    <property type="term" value="F:metal ion binding"/>
    <property type="evidence" value="ECO:0007669"/>
    <property type="project" value="UniProtKB-KW"/>
</dbReference>
<proteinExistence type="predicted"/>
<evidence type="ECO:0000256" key="6">
    <source>
        <dbReference type="ARBA" id="ARBA00022723"/>
    </source>
</evidence>
<feature type="domain" description="CRESS-DNA virus Rep endonuclease" evidence="13">
    <location>
        <begin position="17"/>
        <end position="122"/>
    </location>
</feature>
<evidence type="ECO:0000259" key="13">
    <source>
        <dbReference type="PROSITE" id="PS52020"/>
    </source>
</evidence>
<feature type="coiled-coil region" evidence="12">
    <location>
        <begin position="366"/>
        <end position="414"/>
    </location>
</feature>
<evidence type="ECO:0000313" key="14">
    <source>
        <dbReference type="EMBL" id="AQU11733.1"/>
    </source>
</evidence>
<dbReference type="EMBL" id="KX388505">
    <property type="protein sequence ID" value="AQU11733.1"/>
    <property type="molecule type" value="Genomic_DNA"/>
</dbReference>
<evidence type="ECO:0000256" key="4">
    <source>
        <dbReference type="ARBA" id="ARBA00022705"/>
    </source>
</evidence>
<reference evidence="14" key="1">
    <citation type="journal article" date="2016" name="Virus Evol.">
        <title>Diversity and comparative genomics of chimeric viruses in Sphagnum-dominated peatlands.</title>
        <authorList>
            <person name="Quaiser A."/>
            <person name="Krupovic M."/>
            <person name="Dufresne A."/>
            <person name="Francez A.J."/>
            <person name="Roux S."/>
        </authorList>
    </citation>
    <scope>NUCLEOTIDE SEQUENCE</scope>
    <source>
        <strain evidence="14">CRUV-26-F</strain>
    </source>
</reference>
<keyword evidence="4" id="KW-0235">DNA replication</keyword>
<keyword evidence="7" id="KW-0547">Nucleotide-binding</keyword>
<dbReference type="GO" id="GO:0006260">
    <property type="term" value="P:DNA replication"/>
    <property type="evidence" value="ECO:0007669"/>
    <property type="project" value="UniProtKB-KW"/>
</dbReference>
<dbReference type="GO" id="GO:0003677">
    <property type="term" value="F:DNA binding"/>
    <property type="evidence" value="ECO:0007669"/>
    <property type="project" value="UniProtKB-KW"/>
</dbReference>
<sequence length="436" mass="50674">MDAPKIDEPKNEIVYKYDRARRWAFTFHNYTDENVEYLKNIPADKADFIIFGFELTKEGIPHLQGYVEFGTALVRNTVKARLDPFSKKKSPINVSNAQKTREANINYCSKIESKDEVAIAKYECSFITKTNKERHQGERTDWHLVKDLAYEKQDISEIDEAFPEYAIKYRFAIKDMIETAKAKQVRADFEEQYESAELRPWQSKLVDELKYPPNDRKIIWIWENQGNIGKSWLSCYLVAKHGAIRFENAATKDIAHAYNGEGIVVFDFSRTTEERLNYQILESIKNKVLFSPKYNSCSKYFKSPHVICLANWPPNRATMSQDRWDVRHMKDTIVGLTNSEPCKTIDELPSCNTELVPNSKGDGQIIEQLEDEIIMYSEQLSTLQDEEPQNSVKIDEIESKLECLVFQLEALEIKLAIRNTESEDNIMNDEPMILEI</sequence>
<keyword evidence="3" id="KW-0548">Nucleotidyltransferase</keyword>
<keyword evidence="2" id="KW-0808">Transferase</keyword>
<evidence type="ECO:0000256" key="1">
    <source>
        <dbReference type="ARBA" id="ARBA00004147"/>
    </source>
</evidence>
<evidence type="ECO:0000256" key="9">
    <source>
        <dbReference type="ARBA" id="ARBA00022801"/>
    </source>
</evidence>
<dbReference type="GO" id="GO:0042025">
    <property type="term" value="C:host cell nucleus"/>
    <property type="evidence" value="ECO:0007669"/>
    <property type="project" value="UniProtKB-SubCell"/>
</dbReference>
<accession>A0A1S6LVJ3</accession>
<keyword evidence="9" id="KW-0378">Hydrolase</keyword>
<protein>
    <submittedName>
        <fullName evidence="14">Replication protein</fullName>
    </submittedName>
</protein>
<dbReference type="InterPro" id="IPR049912">
    <property type="entry name" value="CRESS_DNA_REP"/>
</dbReference>
<dbReference type="GO" id="GO:0000166">
    <property type="term" value="F:nucleotide binding"/>
    <property type="evidence" value="ECO:0007669"/>
    <property type="project" value="UniProtKB-KW"/>
</dbReference>
<dbReference type="Gene3D" id="3.40.1310.20">
    <property type="match status" value="1"/>
</dbReference>
<name>A0A1S6LVJ3_9VIRU</name>
<evidence type="ECO:0000256" key="5">
    <source>
        <dbReference type="ARBA" id="ARBA00022722"/>
    </source>
</evidence>
<comment type="subcellular location">
    <subcellularLocation>
        <location evidence="1">Host nucleus</location>
    </subcellularLocation>
</comment>
<evidence type="ECO:0000256" key="3">
    <source>
        <dbReference type="ARBA" id="ARBA00022695"/>
    </source>
</evidence>
<evidence type="ECO:0000256" key="8">
    <source>
        <dbReference type="ARBA" id="ARBA00022759"/>
    </source>
</evidence>
<keyword evidence="11" id="KW-0238">DNA-binding</keyword>
<organism evidence="14">
    <name type="scientific">Cruciviridae sp</name>
    <dbReference type="NCBI Taxonomy" id="1955495"/>
    <lineage>
        <taxon>Viruses</taxon>
        <taxon>Cruciviruses</taxon>
    </lineage>
</organism>
<dbReference type="GO" id="GO:0004519">
    <property type="term" value="F:endonuclease activity"/>
    <property type="evidence" value="ECO:0007669"/>
    <property type="project" value="UniProtKB-KW"/>
</dbReference>
<keyword evidence="8" id="KW-0255">Endonuclease</keyword>
<dbReference type="PROSITE" id="PS52020">
    <property type="entry name" value="CRESS_DNA_REP"/>
    <property type="match status" value="1"/>
</dbReference>
<evidence type="ECO:0000256" key="2">
    <source>
        <dbReference type="ARBA" id="ARBA00022679"/>
    </source>
</evidence>
<dbReference type="GO" id="GO:0016779">
    <property type="term" value="F:nucleotidyltransferase activity"/>
    <property type="evidence" value="ECO:0007669"/>
    <property type="project" value="UniProtKB-KW"/>
</dbReference>
<keyword evidence="6" id="KW-0479">Metal-binding</keyword>